<dbReference type="FunCoup" id="A0A146G8W7">
    <property type="interactions" value="255"/>
</dbReference>
<dbReference type="InterPro" id="IPR019998">
    <property type="entry name" value="Membr_insert_YidC"/>
</dbReference>
<accession>A0A146G8W7</accession>
<protein>
    <recommendedName>
        <fullName evidence="3 13">Membrane protein insertase YidC</fullName>
    </recommendedName>
    <alternativeName>
        <fullName evidence="12 13">Foldase YidC</fullName>
    </alternativeName>
    <alternativeName>
        <fullName evidence="11 13">Membrane integrase YidC</fullName>
    </alternativeName>
    <alternativeName>
        <fullName evidence="13">Membrane protein YidC</fullName>
    </alternativeName>
</protein>
<dbReference type="Proteomes" id="UP000076023">
    <property type="component" value="Unassembled WGS sequence"/>
</dbReference>
<keyword evidence="4 13" id="KW-0813">Transport</keyword>
<feature type="transmembrane region" description="Helical" evidence="13">
    <location>
        <begin position="437"/>
        <end position="458"/>
    </location>
</feature>
<keyword evidence="5 13" id="KW-1003">Cell membrane</keyword>
<evidence type="ECO:0000256" key="1">
    <source>
        <dbReference type="ARBA" id="ARBA00004429"/>
    </source>
</evidence>
<dbReference type="PRINTS" id="PR01900">
    <property type="entry name" value="YIDCPROTEIN"/>
</dbReference>
<evidence type="ECO:0000256" key="2">
    <source>
        <dbReference type="ARBA" id="ARBA00010527"/>
    </source>
</evidence>
<evidence type="ECO:0000259" key="15">
    <source>
        <dbReference type="Pfam" id="PF02096"/>
    </source>
</evidence>
<dbReference type="GO" id="GO:0032977">
    <property type="term" value="F:membrane insertase activity"/>
    <property type="evidence" value="ECO:0007669"/>
    <property type="project" value="InterPro"/>
</dbReference>
<dbReference type="STRING" id="690879.TSACC_22140"/>
<dbReference type="PRINTS" id="PR00701">
    <property type="entry name" value="60KDINNERMP"/>
</dbReference>
<dbReference type="CDD" id="cd20070">
    <property type="entry name" value="5TM_YidC_Alb3"/>
    <property type="match status" value="1"/>
</dbReference>
<evidence type="ECO:0000256" key="14">
    <source>
        <dbReference type="SAM" id="MobiDB-lite"/>
    </source>
</evidence>
<evidence type="ECO:0000256" key="9">
    <source>
        <dbReference type="ARBA" id="ARBA00023136"/>
    </source>
</evidence>
<evidence type="ECO:0000256" key="4">
    <source>
        <dbReference type="ARBA" id="ARBA00022448"/>
    </source>
</evidence>
<evidence type="ECO:0000313" key="17">
    <source>
        <dbReference type="EMBL" id="GAT33722.1"/>
    </source>
</evidence>
<keyword evidence="7 13" id="KW-0653">Protein transport</keyword>
<dbReference type="InterPro" id="IPR028053">
    <property type="entry name" value="Membr_insert_YidC_N"/>
</dbReference>
<dbReference type="Pfam" id="PF02096">
    <property type="entry name" value="60KD_IMP"/>
    <property type="match status" value="1"/>
</dbReference>
<evidence type="ECO:0000313" key="18">
    <source>
        <dbReference type="Proteomes" id="UP000076023"/>
    </source>
</evidence>
<evidence type="ECO:0000256" key="6">
    <source>
        <dbReference type="ARBA" id="ARBA00022692"/>
    </source>
</evidence>
<feature type="transmembrane region" description="Helical" evidence="13">
    <location>
        <begin position="478"/>
        <end position="502"/>
    </location>
</feature>
<feature type="transmembrane region" description="Helical" evidence="13">
    <location>
        <begin position="6"/>
        <end position="23"/>
    </location>
</feature>
<evidence type="ECO:0000256" key="3">
    <source>
        <dbReference type="ARBA" id="ARBA00015325"/>
    </source>
</evidence>
<comment type="subunit">
    <text evidence="13">Interacts with the Sec translocase complex via SecD. Specifically interacts with transmembrane segments of nascent integral membrane proteins during membrane integration.</text>
</comment>
<dbReference type="RefSeq" id="WP_075079422.1">
    <property type="nucleotide sequence ID" value="NZ_BDCO01000002.1"/>
</dbReference>
<keyword evidence="8 13" id="KW-1133">Transmembrane helix</keyword>
<dbReference type="PANTHER" id="PTHR12428:SF65">
    <property type="entry name" value="CYTOCHROME C OXIDASE ASSEMBLY PROTEIN COX18, MITOCHONDRIAL"/>
    <property type="match status" value="1"/>
</dbReference>
<feature type="transmembrane region" description="Helical" evidence="13">
    <location>
        <begin position="363"/>
        <end position="386"/>
    </location>
</feature>
<keyword evidence="6 13" id="KW-0812">Transmembrane</keyword>
<dbReference type="GO" id="GO:0005886">
    <property type="term" value="C:plasma membrane"/>
    <property type="evidence" value="ECO:0007669"/>
    <property type="project" value="UniProtKB-SubCell"/>
</dbReference>
<sequence>MDRKAWIAVTISVLGLVGWYYYFGILNPPKPPVTPPTAEASPTASPAAATPAQEATPSVAAATPAPAIVARTETLSASDSAYVFTNDVGGIRHAILNRHLGENDQPVALNADPALPIGAIGDAPGKAWGGFDMALDEANGVATFTRKDGDGVQITKRFFVSRDPDKKANHYVVRLEVEFSNTGTSQVYRPPYFVSTGGAAPIHSADLPTYTRFDWMHDWKFVGIDVNWFNAGSIPLIGIQTHPAREVYLESRNKVQWAAVASQYFCTIVSVPEFEAVSVGALRYSTQKANHTPVFGIEGALGMPGINLQPGQKVTKTFTIYAGPKELASLRKLGEKQDAVLNFGWFGFISEILLAAMNWLHGILFNSFAAAIIVLTLIIKSLLWPIQNKATNEMRKMSLLAPKMNELKAKYPDDPQKMNEEVMKLYRDYGVNPFSGCFPMLIQIPIFFGFYAMLGSAIELRNSSFLWVHDLSQPDTVFHVLGFPINVLPIIMAGTMVWQMAITPKTGDAMQQRIFYFMPIIFLVFCYNYASGLALYWTTQNIFSIVQLYLTRNRPLPTLEKKSVIAKREAAATGKKKKRPGQ</sequence>
<dbReference type="NCBIfam" id="TIGR03593">
    <property type="entry name" value="yidC_nterm"/>
    <property type="match status" value="1"/>
</dbReference>
<dbReference type="OrthoDB" id="9780552at2"/>
<dbReference type="PANTHER" id="PTHR12428">
    <property type="entry name" value="OXA1"/>
    <property type="match status" value="1"/>
</dbReference>
<dbReference type="GO" id="GO:0051205">
    <property type="term" value="P:protein insertion into membrane"/>
    <property type="evidence" value="ECO:0007669"/>
    <property type="project" value="TreeGrafter"/>
</dbReference>
<dbReference type="InterPro" id="IPR001708">
    <property type="entry name" value="YidC/ALB3/OXA1/COX18"/>
</dbReference>
<proteinExistence type="inferred from homology"/>
<dbReference type="InterPro" id="IPR028055">
    <property type="entry name" value="YidC/Oxa/ALB_C"/>
</dbReference>
<comment type="similarity">
    <text evidence="2 13">Belongs to the OXA1/ALB3/YidC family. Type 1 subfamily.</text>
</comment>
<evidence type="ECO:0000259" key="16">
    <source>
        <dbReference type="Pfam" id="PF14849"/>
    </source>
</evidence>
<feature type="transmembrane region" description="Helical" evidence="13">
    <location>
        <begin position="514"/>
        <end position="537"/>
    </location>
</feature>
<dbReference type="CDD" id="cd19961">
    <property type="entry name" value="EcYidC-like_peri"/>
    <property type="match status" value="1"/>
</dbReference>
<evidence type="ECO:0000256" key="12">
    <source>
        <dbReference type="ARBA" id="ARBA00033342"/>
    </source>
</evidence>
<dbReference type="Pfam" id="PF14849">
    <property type="entry name" value="YidC_periplas"/>
    <property type="match status" value="1"/>
</dbReference>
<dbReference type="InterPro" id="IPR047196">
    <property type="entry name" value="YidC_ALB_C"/>
</dbReference>
<dbReference type="GO" id="GO:0015031">
    <property type="term" value="P:protein transport"/>
    <property type="evidence" value="ECO:0007669"/>
    <property type="project" value="UniProtKB-KW"/>
</dbReference>
<comment type="caution">
    <text evidence="17">The sequence shown here is derived from an EMBL/GenBank/DDBJ whole genome shotgun (WGS) entry which is preliminary data.</text>
</comment>
<dbReference type="AlphaFoldDB" id="A0A146G8W7"/>
<feature type="domain" description="Membrane insertase YidC N-terminal" evidence="16">
    <location>
        <begin position="136"/>
        <end position="354"/>
    </location>
</feature>
<feature type="region of interest" description="Disordered" evidence="14">
    <location>
        <begin position="33"/>
        <end position="60"/>
    </location>
</feature>
<evidence type="ECO:0000256" key="13">
    <source>
        <dbReference type="HAMAP-Rule" id="MF_01810"/>
    </source>
</evidence>
<dbReference type="InParanoid" id="A0A146G8W7"/>
<comment type="function">
    <text evidence="13">Required for the insertion and/or proper folding and/or complex formation of integral membrane proteins into the membrane. Involved in integration of membrane proteins that insert both dependently and independently of the Sec translocase complex, as well as at least some lipoproteins. Aids folding of multispanning membrane proteins.</text>
</comment>
<dbReference type="Gene3D" id="2.70.98.90">
    <property type="match status" value="1"/>
</dbReference>
<keyword evidence="9 13" id="KW-0472">Membrane</keyword>
<dbReference type="NCBIfam" id="TIGR03592">
    <property type="entry name" value="yidC_oxa1_cterm"/>
    <property type="match status" value="1"/>
</dbReference>
<keyword evidence="18" id="KW-1185">Reference proteome</keyword>
<name>A0A146G8W7_TERSA</name>
<organism evidence="17 18">
    <name type="scientific">Terrimicrobium sacchariphilum</name>
    <dbReference type="NCBI Taxonomy" id="690879"/>
    <lineage>
        <taxon>Bacteria</taxon>
        <taxon>Pseudomonadati</taxon>
        <taxon>Verrucomicrobiota</taxon>
        <taxon>Terrimicrobiia</taxon>
        <taxon>Terrimicrobiales</taxon>
        <taxon>Terrimicrobiaceae</taxon>
        <taxon>Terrimicrobium</taxon>
    </lineage>
</organism>
<reference evidence="18" key="1">
    <citation type="journal article" date="2017" name="Genome Announc.">
        <title>Draft Genome Sequence of Terrimicrobium sacchariphilum NM-5T, a Facultative Anaerobic Soil Bacterium of the Class Spartobacteria.</title>
        <authorList>
            <person name="Qiu Y.L."/>
            <person name="Tourlousse D.M."/>
            <person name="Matsuura N."/>
            <person name="Ohashi A."/>
            <person name="Sekiguchi Y."/>
        </authorList>
    </citation>
    <scope>NUCLEOTIDE SEQUENCE [LARGE SCALE GENOMIC DNA]</scope>
    <source>
        <strain evidence="18">NM-5</strain>
    </source>
</reference>
<evidence type="ECO:0000256" key="7">
    <source>
        <dbReference type="ARBA" id="ARBA00022927"/>
    </source>
</evidence>
<gene>
    <name evidence="13" type="primary">yidC</name>
    <name evidence="17" type="ORF">TSACC_22140</name>
</gene>
<comment type="subcellular location">
    <subcellularLocation>
        <location evidence="1">Cell inner membrane</location>
        <topology evidence="1">Multi-pass membrane protein</topology>
    </subcellularLocation>
    <subcellularLocation>
        <location evidence="13">Cell membrane</location>
        <topology evidence="13">Multi-pass membrane protein</topology>
    </subcellularLocation>
</comment>
<feature type="domain" description="Membrane insertase YidC/Oxa/ALB C-terminal" evidence="15">
    <location>
        <begin position="369"/>
        <end position="552"/>
    </location>
</feature>
<evidence type="ECO:0000256" key="11">
    <source>
        <dbReference type="ARBA" id="ARBA00033245"/>
    </source>
</evidence>
<evidence type="ECO:0000256" key="5">
    <source>
        <dbReference type="ARBA" id="ARBA00022475"/>
    </source>
</evidence>
<evidence type="ECO:0000256" key="8">
    <source>
        <dbReference type="ARBA" id="ARBA00022989"/>
    </source>
</evidence>
<dbReference type="HAMAP" id="MF_01810">
    <property type="entry name" value="YidC_type1"/>
    <property type="match status" value="1"/>
</dbReference>
<keyword evidence="10 13" id="KW-0143">Chaperone</keyword>
<dbReference type="InterPro" id="IPR038221">
    <property type="entry name" value="YidC_periplasmic_sf"/>
</dbReference>
<feature type="compositionally biased region" description="Low complexity" evidence="14">
    <location>
        <begin position="36"/>
        <end position="60"/>
    </location>
</feature>
<evidence type="ECO:0000256" key="10">
    <source>
        <dbReference type="ARBA" id="ARBA00023186"/>
    </source>
</evidence>
<dbReference type="EMBL" id="BDCO01000002">
    <property type="protein sequence ID" value="GAT33722.1"/>
    <property type="molecule type" value="Genomic_DNA"/>
</dbReference>